<keyword evidence="2" id="KW-1185">Reference proteome</keyword>
<organism evidence="1 2">
    <name type="scientific">Jiangella alba</name>
    <dbReference type="NCBI Taxonomy" id="561176"/>
    <lineage>
        <taxon>Bacteria</taxon>
        <taxon>Bacillati</taxon>
        <taxon>Actinomycetota</taxon>
        <taxon>Actinomycetes</taxon>
        <taxon>Jiangellales</taxon>
        <taxon>Jiangellaceae</taxon>
        <taxon>Jiangella</taxon>
    </lineage>
</organism>
<protein>
    <recommendedName>
        <fullName evidence="3">Restriction system protein Mrr-like N-terminal domain-containing protein</fullName>
    </recommendedName>
</protein>
<evidence type="ECO:0008006" key="3">
    <source>
        <dbReference type="Google" id="ProtNLM"/>
    </source>
</evidence>
<accession>A0A1H5K5J6</accession>
<sequence length="83" mass="9671">MSRRQEFAKLLPLVIRRERDGDAVHLSDIYGAVERDHPQLVDDEVEASGAVRWKHELRWELETLVVDGGVRRRKDLGRGFYSI</sequence>
<dbReference type="EMBL" id="FNUC01000003">
    <property type="protein sequence ID" value="SEE60136.1"/>
    <property type="molecule type" value="Genomic_DNA"/>
</dbReference>
<dbReference type="Proteomes" id="UP000181980">
    <property type="component" value="Unassembled WGS sequence"/>
</dbReference>
<proteinExistence type="predicted"/>
<evidence type="ECO:0000313" key="2">
    <source>
        <dbReference type="Proteomes" id="UP000181980"/>
    </source>
</evidence>
<reference evidence="2" key="1">
    <citation type="submission" date="2016-10" db="EMBL/GenBank/DDBJ databases">
        <authorList>
            <person name="Varghese N."/>
            <person name="Submissions S."/>
        </authorList>
    </citation>
    <scope>NUCLEOTIDE SEQUENCE [LARGE SCALE GENOMIC DNA]</scope>
    <source>
        <strain evidence="2">DSM 45237</strain>
    </source>
</reference>
<name>A0A1H5K5J6_9ACTN</name>
<dbReference type="AlphaFoldDB" id="A0A1H5K5J6"/>
<dbReference type="RefSeq" id="WP_069115224.1">
    <property type="nucleotide sequence ID" value="NZ_FNUC01000003.1"/>
</dbReference>
<evidence type="ECO:0000313" key="1">
    <source>
        <dbReference type="EMBL" id="SEE60136.1"/>
    </source>
</evidence>
<gene>
    <name evidence="1" type="ORF">SAMN04488561_1909</name>
</gene>